<evidence type="ECO:0000256" key="2">
    <source>
        <dbReference type="ARBA" id="ARBA00023242"/>
    </source>
</evidence>
<dbReference type="EMBL" id="AACS02000007">
    <property type="protein sequence ID" value="EAU81027.2"/>
    <property type="molecule type" value="Genomic_DNA"/>
</dbReference>
<dbReference type="InterPro" id="IPR050613">
    <property type="entry name" value="Sec_Metabolite_Reg"/>
</dbReference>
<dbReference type="GO" id="GO:0003677">
    <property type="term" value="F:DNA binding"/>
    <property type="evidence" value="ECO:0007669"/>
    <property type="project" value="InterPro"/>
</dbReference>
<feature type="compositionally biased region" description="Low complexity" evidence="3">
    <location>
        <begin position="732"/>
        <end position="750"/>
    </location>
</feature>
<dbReference type="GO" id="GO:0008270">
    <property type="term" value="F:zinc ion binding"/>
    <property type="evidence" value="ECO:0007669"/>
    <property type="project" value="InterPro"/>
</dbReference>
<feature type="compositionally biased region" description="Low complexity" evidence="3">
    <location>
        <begin position="929"/>
        <end position="948"/>
    </location>
</feature>
<evidence type="ECO:0000259" key="4">
    <source>
        <dbReference type="SMART" id="SM00906"/>
    </source>
</evidence>
<feature type="region of interest" description="Disordered" evidence="3">
    <location>
        <begin position="886"/>
        <end position="953"/>
    </location>
</feature>
<feature type="region of interest" description="Disordered" evidence="3">
    <location>
        <begin position="202"/>
        <end position="228"/>
    </location>
</feature>
<evidence type="ECO:0000313" key="6">
    <source>
        <dbReference type="Proteomes" id="UP000001861"/>
    </source>
</evidence>
<dbReference type="CDD" id="cd12148">
    <property type="entry name" value="fungal_TF_MHR"/>
    <property type="match status" value="1"/>
</dbReference>
<keyword evidence="2" id="KW-0539">Nucleus</keyword>
<reference evidence="5 6" key="1">
    <citation type="journal article" date="2010" name="Proc. Natl. Acad. Sci. U.S.A.">
        <title>Insights into evolution of multicellular fungi from the assembled chromosomes of the mushroom Coprinopsis cinerea (Coprinus cinereus).</title>
        <authorList>
            <person name="Stajich J.E."/>
            <person name="Wilke S.K."/>
            <person name="Ahren D."/>
            <person name="Au C.H."/>
            <person name="Birren B.W."/>
            <person name="Borodovsky M."/>
            <person name="Burns C."/>
            <person name="Canback B."/>
            <person name="Casselton L.A."/>
            <person name="Cheng C.K."/>
            <person name="Deng J."/>
            <person name="Dietrich F.S."/>
            <person name="Fargo D.C."/>
            <person name="Farman M.L."/>
            <person name="Gathman A.C."/>
            <person name="Goldberg J."/>
            <person name="Guigo R."/>
            <person name="Hoegger P.J."/>
            <person name="Hooker J.B."/>
            <person name="Huggins A."/>
            <person name="James T.Y."/>
            <person name="Kamada T."/>
            <person name="Kilaru S."/>
            <person name="Kodira C."/>
            <person name="Kues U."/>
            <person name="Kupfer D."/>
            <person name="Kwan H.S."/>
            <person name="Lomsadze A."/>
            <person name="Li W."/>
            <person name="Lilly W.W."/>
            <person name="Ma L.J."/>
            <person name="Mackey A.J."/>
            <person name="Manning G."/>
            <person name="Martin F."/>
            <person name="Muraguchi H."/>
            <person name="Natvig D.O."/>
            <person name="Palmerini H."/>
            <person name="Ramesh M.A."/>
            <person name="Rehmeyer C.J."/>
            <person name="Roe B.A."/>
            <person name="Shenoy N."/>
            <person name="Stanke M."/>
            <person name="Ter-Hovhannisyan V."/>
            <person name="Tunlid A."/>
            <person name="Velagapudi R."/>
            <person name="Vision T.J."/>
            <person name="Zeng Q."/>
            <person name="Zolan M.E."/>
            <person name="Pukkila P.J."/>
        </authorList>
    </citation>
    <scope>NUCLEOTIDE SEQUENCE [LARGE SCALE GENOMIC DNA]</scope>
    <source>
        <strain evidence="6">Okayama-7 / 130 / ATCC MYA-4618 / FGSC 9003</strain>
    </source>
</reference>
<feature type="region of interest" description="Disordered" evidence="3">
    <location>
        <begin position="820"/>
        <end position="874"/>
    </location>
</feature>
<organism evidence="5 6">
    <name type="scientific">Coprinopsis cinerea (strain Okayama-7 / 130 / ATCC MYA-4618 / FGSC 9003)</name>
    <name type="common">Inky cap fungus</name>
    <name type="synonym">Hormographiella aspergillata</name>
    <dbReference type="NCBI Taxonomy" id="240176"/>
    <lineage>
        <taxon>Eukaryota</taxon>
        <taxon>Fungi</taxon>
        <taxon>Dikarya</taxon>
        <taxon>Basidiomycota</taxon>
        <taxon>Agaricomycotina</taxon>
        <taxon>Agaricomycetes</taxon>
        <taxon>Agaricomycetidae</taxon>
        <taxon>Agaricales</taxon>
        <taxon>Agaricineae</taxon>
        <taxon>Psathyrellaceae</taxon>
        <taxon>Coprinopsis</taxon>
    </lineage>
</organism>
<dbReference type="InterPro" id="IPR007219">
    <property type="entry name" value="XnlR_reg_dom"/>
</dbReference>
<evidence type="ECO:0000256" key="1">
    <source>
        <dbReference type="ARBA" id="ARBA00004123"/>
    </source>
</evidence>
<sequence>MPPEPTKPKVKRRTSRKDLDDFRFDGTHARELELKRTRGQLCRMSQVEDKVRQAGPLSILCEKRMCGIMSQWESRHGSRNTVRHLVAKHLNIVDKSVIAFSFVLAATEHLHKRIAKLSGRVRQLEDALATLQAKHSTEPHPLLHEDYMMNDDREGEGETNDLDAAGSGGQAAEVRDSFGTLSISDQGVSLFFGPTGGSESLLSATPDVSVESPRGSKTPDSTRDSKSPMSIGELSLFSRFFPFTPVGLPPQVQQLIETQHLPSYEKAISLAEHYFAQVSWLFRGVTRSQVIDDMIPIIYRRQMPLPGEHYGGPHDLALLFCIFSISSLIGESPSAAYGDHYYQIARAALALQPVLEKPTMVTVQVLHLMSMYNAMSGSADMGGESSMETTWSLITLASNLSQTIGLHRDSVRWGLSPKMVQRRRILFWDLFVADVWQSLNTGRPPSFSLAYVDCRHPQYEDGGKTFATEFESWQFRFAAEVVAEVAARTLTAEAPSYATIMELDRKVREYPIPETANSSSSSDDFSTAFQRCVYEHIRETVLLYIHRSFFAQAIIDHPENPLKSTYSPSFSAAYQASSTILKSVQEHFNMYPQSSSIFWTMWTFAFSAAVVFGTVVTRGPRSPLAKSAMRELEQACILFSKASVYSTRATKALQILKTLSEKARLAMSSSQNDPSRDNGLHWAIRKDDDELSIFAGHTRFVNPKHTGETPPSSDNGGNASPEYNSPPTVQAVSSMPPVPQVRQPQPVQSSYRFEASVSPDVRMDTSEPAWPSQAESYDAAPRPRPSDQYGYHSNAPMGPGPSAPVAEYWVNTARDVSAARYDGPQHPSAPRISRPLQPPPQDHGYYHPPSPGDSAPVSLRSSHYYPPQSQGYAPAMYSNRQASTHIGNAPLSASSTSSSGQPFDMHTHQQSHPHPAEPSTAHPHPHPAHAPSSHAHPTQSHAHSSTPTYTQQYSMYPTTPAFHSQAGPPANNALADLGFASRDSRLDEKWGMFMSESGILEEINFRPS</sequence>
<dbReference type="InParanoid" id="A8PED6"/>
<dbReference type="GO" id="GO:0005634">
    <property type="term" value="C:nucleus"/>
    <property type="evidence" value="ECO:0007669"/>
    <property type="project" value="UniProtKB-SubCell"/>
</dbReference>
<dbReference type="Pfam" id="PF04082">
    <property type="entry name" value="Fungal_trans"/>
    <property type="match status" value="1"/>
</dbReference>
<dbReference type="GO" id="GO:0006351">
    <property type="term" value="P:DNA-templated transcription"/>
    <property type="evidence" value="ECO:0007669"/>
    <property type="project" value="InterPro"/>
</dbReference>
<proteinExistence type="predicted"/>
<dbReference type="PANTHER" id="PTHR31001:SF56">
    <property type="entry name" value="ZN(2)-C6 FUNGAL-TYPE DOMAIN-CONTAINING PROTEIN"/>
    <property type="match status" value="1"/>
</dbReference>
<feature type="region of interest" description="Disordered" evidence="3">
    <location>
        <begin position="699"/>
        <end position="798"/>
    </location>
</feature>
<dbReference type="RefSeq" id="XP_001840772.2">
    <property type="nucleotide sequence ID" value="XM_001840720.2"/>
</dbReference>
<feature type="compositionally biased region" description="Polar residues" evidence="3">
    <location>
        <begin position="709"/>
        <end position="731"/>
    </location>
</feature>
<evidence type="ECO:0000256" key="3">
    <source>
        <dbReference type="SAM" id="MobiDB-lite"/>
    </source>
</evidence>
<accession>A8PED6</accession>
<dbReference type="HOGENOM" id="CLU_007340_1_0_1"/>
<dbReference type="PANTHER" id="PTHR31001">
    <property type="entry name" value="UNCHARACTERIZED TRANSCRIPTIONAL REGULATORY PROTEIN"/>
    <property type="match status" value="1"/>
</dbReference>
<dbReference type="VEuPathDB" id="FungiDB:CC1G_10146"/>
<dbReference type="Proteomes" id="UP000001861">
    <property type="component" value="Unassembled WGS sequence"/>
</dbReference>
<dbReference type="KEGG" id="cci:CC1G_10146"/>
<evidence type="ECO:0000313" key="5">
    <source>
        <dbReference type="EMBL" id="EAU81027.2"/>
    </source>
</evidence>
<comment type="caution">
    <text evidence="5">The sequence shown here is derived from an EMBL/GenBank/DDBJ whole genome shotgun (WGS) entry which is preliminary data.</text>
</comment>
<protein>
    <recommendedName>
        <fullName evidence="4">Xylanolytic transcriptional activator regulatory domain-containing protein</fullName>
    </recommendedName>
</protein>
<dbReference type="GeneID" id="6017424"/>
<dbReference type="eggNOG" id="ENOG502SJQ1">
    <property type="taxonomic scope" value="Eukaryota"/>
</dbReference>
<dbReference type="SMART" id="SM00906">
    <property type="entry name" value="Fungal_trans"/>
    <property type="match status" value="1"/>
</dbReference>
<name>A8PED6_COPC7</name>
<dbReference type="AlphaFoldDB" id="A8PED6"/>
<feature type="domain" description="Xylanolytic transcriptional activator regulatory" evidence="4">
    <location>
        <begin position="390"/>
        <end position="463"/>
    </location>
</feature>
<keyword evidence="6" id="KW-1185">Reference proteome</keyword>
<gene>
    <name evidence="5" type="ORF">CC1G_10146</name>
</gene>
<dbReference type="OrthoDB" id="424974at2759"/>
<dbReference type="OMA" id="SMEMTWS"/>
<comment type="subcellular location">
    <subcellularLocation>
        <location evidence="1">Nucleus</location>
    </subcellularLocation>
</comment>